<dbReference type="Proteomes" id="UP000735302">
    <property type="component" value="Unassembled WGS sequence"/>
</dbReference>
<name>A0AAV4D1C6_9GAST</name>
<dbReference type="EMBL" id="BLXT01007308">
    <property type="protein sequence ID" value="GFO37909.1"/>
    <property type="molecule type" value="Genomic_DNA"/>
</dbReference>
<gene>
    <name evidence="2" type="ORF">PoB_006441400</name>
</gene>
<proteinExistence type="predicted"/>
<evidence type="ECO:0000313" key="2">
    <source>
        <dbReference type="EMBL" id="GFO37909.1"/>
    </source>
</evidence>
<accession>A0AAV4D1C6</accession>
<comment type="caution">
    <text evidence="2">The sequence shown here is derived from an EMBL/GenBank/DDBJ whole genome shotgun (WGS) entry which is preliminary data.</text>
</comment>
<reference evidence="2 3" key="1">
    <citation type="journal article" date="2021" name="Elife">
        <title>Chloroplast acquisition without the gene transfer in kleptoplastic sea slugs, Plakobranchus ocellatus.</title>
        <authorList>
            <person name="Maeda T."/>
            <person name="Takahashi S."/>
            <person name="Yoshida T."/>
            <person name="Shimamura S."/>
            <person name="Takaki Y."/>
            <person name="Nagai Y."/>
            <person name="Toyoda A."/>
            <person name="Suzuki Y."/>
            <person name="Arimoto A."/>
            <person name="Ishii H."/>
            <person name="Satoh N."/>
            <person name="Nishiyama T."/>
            <person name="Hasebe M."/>
            <person name="Maruyama T."/>
            <person name="Minagawa J."/>
            <person name="Obokata J."/>
            <person name="Shigenobu S."/>
        </authorList>
    </citation>
    <scope>NUCLEOTIDE SEQUENCE [LARGE SCALE GENOMIC DNA]</scope>
</reference>
<dbReference type="AlphaFoldDB" id="A0AAV4D1C6"/>
<sequence length="125" mass="14000">MAIANANYEFLYVNFGTNGRMLDGGVLGCTEFHNKLKQGTLNLPLTSDNDPPFALREDFLKPSSRHGKSRDSRNTSRLSDWRINIAPLVARQSRNSSEGAQRVRDLFADLFNNNGSVPKQIGWCI</sequence>
<protein>
    <submittedName>
        <fullName evidence="2">Uncharacterized protein</fullName>
    </submittedName>
</protein>
<keyword evidence="3" id="KW-1185">Reference proteome</keyword>
<feature type="region of interest" description="Disordered" evidence="1">
    <location>
        <begin position="54"/>
        <end position="76"/>
    </location>
</feature>
<evidence type="ECO:0000256" key="1">
    <source>
        <dbReference type="SAM" id="MobiDB-lite"/>
    </source>
</evidence>
<evidence type="ECO:0000313" key="3">
    <source>
        <dbReference type="Proteomes" id="UP000735302"/>
    </source>
</evidence>
<organism evidence="2 3">
    <name type="scientific">Plakobranchus ocellatus</name>
    <dbReference type="NCBI Taxonomy" id="259542"/>
    <lineage>
        <taxon>Eukaryota</taxon>
        <taxon>Metazoa</taxon>
        <taxon>Spiralia</taxon>
        <taxon>Lophotrochozoa</taxon>
        <taxon>Mollusca</taxon>
        <taxon>Gastropoda</taxon>
        <taxon>Heterobranchia</taxon>
        <taxon>Euthyneura</taxon>
        <taxon>Panpulmonata</taxon>
        <taxon>Sacoglossa</taxon>
        <taxon>Placobranchoidea</taxon>
        <taxon>Plakobranchidae</taxon>
        <taxon>Plakobranchus</taxon>
    </lineage>
</organism>